<keyword evidence="3" id="KW-1185">Reference proteome</keyword>
<gene>
    <name evidence="2" type="ORF">GCM10012275_06520</name>
</gene>
<dbReference type="EMBL" id="BMMK01000002">
    <property type="protein sequence ID" value="GGM38190.1"/>
    <property type="molecule type" value="Genomic_DNA"/>
</dbReference>
<reference evidence="2" key="2">
    <citation type="submission" date="2020-09" db="EMBL/GenBank/DDBJ databases">
        <authorList>
            <person name="Sun Q."/>
            <person name="Zhou Y."/>
        </authorList>
    </citation>
    <scope>NUCLEOTIDE SEQUENCE</scope>
    <source>
        <strain evidence="2">CGMCC 4.5737</strain>
    </source>
</reference>
<feature type="transmembrane region" description="Helical" evidence="1">
    <location>
        <begin position="6"/>
        <end position="22"/>
    </location>
</feature>
<feature type="transmembrane region" description="Helical" evidence="1">
    <location>
        <begin position="63"/>
        <end position="84"/>
    </location>
</feature>
<name>A0A8J3CA35_9PSEU</name>
<proteinExistence type="predicted"/>
<reference evidence="2" key="1">
    <citation type="journal article" date="2014" name="Int. J. Syst. Evol. Microbiol.">
        <title>Complete genome sequence of Corynebacterium casei LMG S-19264T (=DSM 44701T), isolated from a smear-ripened cheese.</title>
        <authorList>
            <consortium name="US DOE Joint Genome Institute (JGI-PGF)"/>
            <person name="Walter F."/>
            <person name="Albersmeier A."/>
            <person name="Kalinowski J."/>
            <person name="Ruckert C."/>
        </authorList>
    </citation>
    <scope>NUCLEOTIDE SEQUENCE</scope>
    <source>
        <strain evidence="2">CGMCC 4.5737</strain>
    </source>
</reference>
<feature type="transmembrane region" description="Helical" evidence="1">
    <location>
        <begin position="105"/>
        <end position="125"/>
    </location>
</feature>
<sequence>MLRGGIVGVVVFVALAVFWTFIQRCSLPGYGCVVYAMLGWFLSPIVAFLSGWIAAAVVGQRRAWLLALLGSTGLIGASYGIGWITRQMRKLWEPLPAASLPIEPYLVIAAIAAVVAYGTVAMLLRPGTPRWAWLIFVVAVAPGVLQTHLGALVHGLLSLFR</sequence>
<feature type="transmembrane region" description="Helical" evidence="1">
    <location>
        <begin position="34"/>
        <end position="57"/>
    </location>
</feature>
<protein>
    <submittedName>
        <fullName evidence="2">Uncharacterized protein</fullName>
    </submittedName>
</protein>
<dbReference type="Proteomes" id="UP000637578">
    <property type="component" value="Unassembled WGS sequence"/>
</dbReference>
<keyword evidence="1" id="KW-0472">Membrane</keyword>
<keyword evidence="1" id="KW-0812">Transmembrane</keyword>
<dbReference type="RefSeq" id="WP_189053681.1">
    <property type="nucleotide sequence ID" value="NZ_BMMK01000002.1"/>
</dbReference>
<evidence type="ECO:0000256" key="1">
    <source>
        <dbReference type="SAM" id="Phobius"/>
    </source>
</evidence>
<organism evidence="2 3">
    <name type="scientific">Longimycelium tulufanense</name>
    <dbReference type="NCBI Taxonomy" id="907463"/>
    <lineage>
        <taxon>Bacteria</taxon>
        <taxon>Bacillati</taxon>
        <taxon>Actinomycetota</taxon>
        <taxon>Actinomycetes</taxon>
        <taxon>Pseudonocardiales</taxon>
        <taxon>Pseudonocardiaceae</taxon>
        <taxon>Longimycelium</taxon>
    </lineage>
</organism>
<evidence type="ECO:0000313" key="3">
    <source>
        <dbReference type="Proteomes" id="UP000637578"/>
    </source>
</evidence>
<feature type="transmembrane region" description="Helical" evidence="1">
    <location>
        <begin position="131"/>
        <end position="157"/>
    </location>
</feature>
<dbReference type="AlphaFoldDB" id="A0A8J3CA35"/>
<keyword evidence="1" id="KW-1133">Transmembrane helix</keyword>
<comment type="caution">
    <text evidence="2">The sequence shown here is derived from an EMBL/GenBank/DDBJ whole genome shotgun (WGS) entry which is preliminary data.</text>
</comment>
<accession>A0A8J3CA35</accession>
<evidence type="ECO:0000313" key="2">
    <source>
        <dbReference type="EMBL" id="GGM38190.1"/>
    </source>
</evidence>